<dbReference type="Proteomes" id="UP000054217">
    <property type="component" value="Unassembled WGS sequence"/>
</dbReference>
<proteinExistence type="predicted"/>
<gene>
    <name evidence="1" type="ORF">M404DRAFT_538094</name>
</gene>
<reference evidence="1 2" key="1">
    <citation type="submission" date="2014-04" db="EMBL/GenBank/DDBJ databases">
        <authorList>
            <consortium name="DOE Joint Genome Institute"/>
            <person name="Kuo A."/>
            <person name="Kohler A."/>
            <person name="Costa M.D."/>
            <person name="Nagy L.G."/>
            <person name="Floudas D."/>
            <person name="Copeland A."/>
            <person name="Barry K.W."/>
            <person name="Cichocki N."/>
            <person name="Veneault-Fourrey C."/>
            <person name="LaButti K."/>
            <person name="Lindquist E.A."/>
            <person name="Lipzen A."/>
            <person name="Lundell T."/>
            <person name="Morin E."/>
            <person name="Murat C."/>
            <person name="Sun H."/>
            <person name="Tunlid A."/>
            <person name="Henrissat B."/>
            <person name="Grigoriev I.V."/>
            <person name="Hibbett D.S."/>
            <person name="Martin F."/>
            <person name="Nordberg H.P."/>
            <person name="Cantor M.N."/>
            <person name="Hua S.X."/>
        </authorList>
    </citation>
    <scope>NUCLEOTIDE SEQUENCE [LARGE SCALE GENOMIC DNA]</scope>
    <source>
        <strain evidence="1 2">Marx 270</strain>
    </source>
</reference>
<dbReference type="AlphaFoldDB" id="A0A0C3PA08"/>
<keyword evidence="2" id="KW-1185">Reference proteome</keyword>
<evidence type="ECO:0000313" key="1">
    <source>
        <dbReference type="EMBL" id="KIO04716.1"/>
    </source>
</evidence>
<reference evidence="2" key="2">
    <citation type="submission" date="2015-01" db="EMBL/GenBank/DDBJ databases">
        <title>Evolutionary Origins and Diversification of the Mycorrhizal Mutualists.</title>
        <authorList>
            <consortium name="DOE Joint Genome Institute"/>
            <consortium name="Mycorrhizal Genomics Consortium"/>
            <person name="Kohler A."/>
            <person name="Kuo A."/>
            <person name="Nagy L.G."/>
            <person name="Floudas D."/>
            <person name="Copeland A."/>
            <person name="Barry K.W."/>
            <person name="Cichocki N."/>
            <person name="Veneault-Fourrey C."/>
            <person name="LaButti K."/>
            <person name="Lindquist E.A."/>
            <person name="Lipzen A."/>
            <person name="Lundell T."/>
            <person name="Morin E."/>
            <person name="Murat C."/>
            <person name="Riley R."/>
            <person name="Ohm R."/>
            <person name="Sun H."/>
            <person name="Tunlid A."/>
            <person name="Henrissat B."/>
            <person name="Grigoriev I.V."/>
            <person name="Hibbett D.S."/>
            <person name="Martin F."/>
        </authorList>
    </citation>
    <scope>NUCLEOTIDE SEQUENCE [LARGE SCALE GENOMIC DNA]</scope>
    <source>
        <strain evidence="2">Marx 270</strain>
    </source>
</reference>
<sequence length="109" mass="12460">MRSNEFCCVFFTWPCRIALLSKSQGAYNMSFGTCAERSRADFNHTFLKLKNYSNRGKCSKFDVGLQHLPVEETSNVRRHSLAKNSCLYYPRRPALLCIALQMGVTIISN</sequence>
<organism evidence="1 2">
    <name type="scientific">Pisolithus tinctorius Marx 270</name>
    <dbReference type="NCBI Taxonomy" id="870435"/>
    <lineage>
        <taxon>Eukaryota</taxon>
        <taxon>Fungi</taxon>
        <taxon>Dikarya</taxon>
        <taxon>Basidiomycota</taxon>
        <taxon>Agaricomycotina</taxon>
        <taxon>Agaricomycetes</taxon>
        <taxon>Agaricomycetidae</taxon>
        <taxon>Boletales</taxon>
        <taxon>Sclerodermatineae</taxon>
        <taxon>Pisolithaceae</taxon>
        <taxon>Pisolithus</taxon>
    </lineage>
</organism>
<dbReference type="InParanoid" id="A0A0C3PA08"/>
<dbReference type="EMBL" id="KN831969">
    <property type="protein sequence ID" value="KIO04716.1"/>
    <property type="molecule type" value="Genomic_DNA"/>
</dbReference>
<name>A0A0C3PA08_PISTI</name>
<accession>A0A0C3PA08</accession>
<evidence type="ECO:0000313" key="2">
    <source>
        <dbReference type="Proteomes" id="UP000054217"/>
    </source>
</evidence>
<dbReference type="OrthoDB" id="10290917at2759"/>
<dbReference type="HOGENOM" id="CLU_2185049_0_0_1"/>
<protein>
    <submittedName>
        <fullName evidence="1">Uncharacterized protein</fullName>
    </submittedName>
</protein>